<organism evidence="7 8">
    <name type="scientific">Methylocaldum marinum</name>
    <dbReference type="NCBI Taxonomy" id="1432792"/>
    <lineage>
        <taxon>Bacteria</taxon>
        <taxon>Pseudomonadati</taxon>
        <taxon>Pseudomonadota</taxon>
        <taxon>Gammaproteobacteria</taxon>
        <taxon>Methylococcales</taxon>
        <taxon>Methylococcaceae</taxon>
        <taxon>Methylocaldum</taxon>
    </lineage>
</organism>
<keyword evidence="3 5" id="KW-1133">Transmembrane helix</keyword>
<accession>A0A250KRW4</accession>
<feature type="transmembrane region" description="Helical" evidence="5">
    <location>
        <begin position="174"/>
        <end position="200"/>
    </location>
</feature>
<evidence type="ECO:0000256" key="1">
    <source>
        <dbReference type="ARBA" id="ARBA00004141"/>
    </source>
</evidence>
<dbReference type="OrthoDB" id="7546256at2"/>
<dbReference type="Proteomes" id="UP000266313">
    <property type="component" value="Chromosome"/>
</dbReference>
<feature type="transmembrane region" description="Helical" evidence="5">
    <location>
        <begin position="212"/>
        <end position="233"/>
    </location>
</feature>
<dbReference type="RefSeq" id="WP_119629698.1">
    <property type="nucleotide sequence ID" value="NZ_AP017928.1"/>
</dbReference>
<dbReference type="AlphaFoldDB" id="A0A250KRW4"/>
<feature type="transmembrane region" description="Helical" evidence="5">
    <location>
        <begin position="105"/>
        <end position="127"/>
    </location>
</feature>
<sequence>MAFKAVFLLAQLLLVVNLERLLGMANANPIEKLFLILAGLVFAFTRPRVQANLVLMGFIVLVTFVCALLSEFDAFSWNRYLRSLVSLSAFLLFLTALPEDRDRELILLIAALFPIVSVLIGTLYYTLGLSHLWMTDYLGTRRLSGSIGPAFLGGAGLTGAVAASYLALEKRGSYLLLALADTGITMLTASRMPSALALGVTGAMLFIESRSVVFRVLMVLYGTVVVAALFYLMGDQLMTRMSSNALSGRDLIWNELSAYVERFPYFGVGLGHQMDLLSARLSAATHTVAAHNEYLRFTLEVGYVGASILCCAFVAMLVNLLRHPQLTKKWAFLMVCAAFFVYSATDNTFSVAQCFMVVVVAFVGACGRREPASLPFRADDRQSLGITEPDIERPRPI</sequence>
<feature type="transmembrane region" description="Helical" evidence="5">
    <location>
        <begin position="147"/>
        <end position="168"/>
    </location>
</feature>
<keyword evidence="2 5" id="KW-0812">Transmembrane</keyword>
<dbReference type="Pfam" id="PF04932">
    <property type="entry name" value="Wzy_C"/>
    <property type="match status" value="1"/>
</dbReference>
<feature type="transmembrane region" description="Helical" evidence="5">
    <location>
        <begin position="350"/>
        <end position="367"/>
    </location>
</feature>
<evidence type="ECO:0000313" key="7">
    <source>
        <dbReference type="EMBL" id="BBA34254.1"/>
    </source>
</evidence>
<proteinExistence type="predicted"/>
<feature type="domain" description="O-antigen ligase-related" evidence="6">
    <location>
        <begin position="179"/>
        <end position="309"/>
    </location>
</feature>
<dbReference type="PANTHER" id="PTHR37422:SF13">
    <property type="entry name" value="LIPOPOLYSACCHARIDE BIOSYNTHESIS PROTEIN PA4999-RELATED"/>
    <property type="match status" value="1"/>
</dbReference>
<dbReference type="InterPro" id="IPR051533">
    <property type="entry name" value="WaaL-like"/>
</dbReference>
<reference evidence="7 8" key="1">
    <citation type="submission" date="2016-12" db="EMBL/GenBank/DDBJ databases">
        <title>Genome sequencing of Methylocaldum marinum.</title>
        <authorList>
            <person name="Takeuchi M."/>
            <person name="Kamagata Y."/>
            <person name="Hiraoka S."/>
            <person name="Oshima K."/>
            <person name="Hattori M."/>
            <person name="Iwasaki W."/>
        </authorList>
    </citation>
    <scope>NUCLEOTIDE SEQUENCE [LARGE SCALE GENOMIC DNA]</scope>
    <source>
        <strain evidence="7 8">S8</strain>
    </source>
</reference>
<dbReference type="GO" id="GO:0016020">
    <property type="term" value="C:membrane"/>
    <property type="evidence" value="ECO:0007669"/>
    <property type="project" value="UniProtKB-SubCell"/>
</dbReference>
<evidence type="ECO:0000256" key="4">
    <source>
        <dbReference type="ARBA" id="ARBA00023136"/>
    </source>
</evidence>
<feature type="transmembrane region" description="Helical" evidence="5">
    <location>
        <begin position="81"/>
        <end position="99"/>
    </location>
</feature>
<comment type="subcellular location">
    <subcellularLocation>
        <location evidence="1">Membrane</location>
        <topology evidence="1">Multi-pass membrane protein</topology>
    </subcellularLocation>
</comment>
<evidence type="ECO:0000256" key="2">
    <source>
        <dbReference type="ARBA" id="ARBA00022692"/>
    </source>
</evidence>
<evidence type="ECO:0000256" key="3">
    <source>
        <dbReference type="ARBA" id="ARBA00022989"/>
    </source>
</evidence>
<feature type="transmembrane region" description="Helical" evidence="5">
    <location>
        <begin position="51"/>
        <end position="69"/>
    </location>
</feature>
<protein>
    <submittedName>
        <fullName evidence="7">O-antigen polymerase</fullName>
    </submittedName>
</protein>
<evidence type="ECO:0000313" key="8">
    <source>
        <dbReference type="Proteomes" id="UP000266313"/>
    </source>
</evidence>
<name>A0A250KRW4_9GAMM</name>
<feature type="transmembrane region" description="Helical" evidence="5">
    <location>
        <begin position="301"/>
        <end position="321"/>
    </location>
</feature>
<dbReference type="PANTHER" id="PTHR37422">
    <property type="entry name" value="TEICHURONIC ACID BIOSYNTHESIS PROTEIN TUAE"/>
    <property type="match status" value="1"/>
</dbReference>
<dbReference type="EMBL" id="AP017928">
    <property type="protein sequence ID" value="BBA34254.1"/>
    <property type="molecule type" value="Genomic_DNA"/>
</dbReference>
<dbReference type="InterPro" id="IPR007016">
    <property type="entry name" value="O-antigen_ligase-rel_domated"/>
</dbReference>
<gene>
    <name evidence="7" type="ORF">sS8_2302</name>
</gene>
<keyword evidence="4 5" id="KW-0472">Membrane</keyword>
<keyword evidence="8" id="KW-1185">Reference proteome</keyword>
<dbReference type="KEGG" id="mmai:sS8_2302"/>
<evidence type="ECO:0000256" key="5">
    <source>
        <dbReference type="SAM" id="Phobius"/>
    </source>
</evidence>
<evidence type="ECO:0000259" key="6">
    <source>
        <dbReference type="Pfam" id="PF04932"/>
    </source>
</evidence>